<comment type="caution">
    <text evidence="1">The sequence shown here is derived from an EMBL/GenBank/DDBJ whole genome shotgun (WGS) entry which is preliminary data.</text>
</comment>
<reference evidence="1 2" key="1">
    <citation type="submission" date="2024-08" db="EMBL/GenBank/DDBJ databases">
        <authorList>
            <person name="Lu H."/>
        </authorList>
    </citation>
    <scope>NUCLEOTIDE SEQUENCE [LARGE SCALE GENOMIC DNA]</scope>
    <source>
        <strain evidence="1 2">BYS78W</strain>
    </source>
</reference>
<keyword evidence="2" id="KW-1185">Reference proteome</keyword>
<name>A0ABW7HHQ4_9BURK</name>
<dbReference type="RefSeq" id="WP_394415850.1">
    <property type="nucleotide sequence ID" value="NZ_JBIGIC010000013.1"/>
</dbReference>
<gene>
    <name evidence="1" type="ORF">ACG04R_22430</name>
</gene>
<dbReference type="Proteomes" id="UP001606134">
    <property type="component" value="Unassembled WGS sequence"/>
</dbReference>
<protein>
    <submittedName>
        <fullName evidence="1">Uncharacterized protein</fullName>
    </submittedName>
</protein>
<accession>A0ABW7HHQ4</accession>
<evidence type="ECO:0000313" key="1">
    <source>
        <dbReference type="EMBL" id="MFG6489452.1"/>
    </source>
</evidence>
<sequence>MSRYSLIGSSHLFGITDRFVRELPANAVHRAWATGVPVTGPLDLGGPSGWQGEYVLFNTPAAGPPPEFDGKVLYLPDELGRVLSHVSADTEVVFSLMRGHEYAIVSLVDDPAHGDFNDAVSHCLPGRPWMSLADATAWVREFSAPLFATLLALRRQFPRARVVHLPPPPPIESEEHILAHPEAFGPLFAQHGIKPFAARARLYRLMLSDMAERLRAYGVDSLPPPPGSLTPAGGLKAEHARGCLHGNQAYAEGLATQIREVLAHVASV</sequence>
<proteinExistence type="predicted"/>
<organism evidence="1 2">
    <name type="scientific">Pelomonas candidula</name>
    <dbReference type="NCBI Taxonomy" id="3299025"/>
    <lineage>
        <taxon>Bacteria</taxon>
        <taxon>Pseudomonadati</taxon>
        <taxon>Pseudomonadota</taxon>
        <taxon>Betaproteobacteria</taxon>
        <taxon>Burkholderiales</taxon>
        <taxon>Sphaerotilaceae</taxon>
        <taxon>Roseateles</taxon>
    </lineage>
</organism>
<evidence type="ECO:0000313" key="2">
    <source>
        <dbReference type="Proteomes" id="UP001606134"/>
    </source>
</evidence>
<dbReference type="EMBL" id="JBIGIC010000013">
    <property type="protein sequence ID" value="MFG6489452.1"/>
    <property type="molecule type" value="Genomic_DNA"/>
</dbReference>